<reference evidence="3 4" key="1">
    <citation type="submission" date="2017-02" db="EMBL/GenBank/DDBJ databases">
        <authorList>
            <person name="Peterson S.W."/>
        </authorList>
    </citation>
    <scope>NUCLEOTIDE SEQUENCE [LARGE SCALE GENOMIC DNA]</scope>
    <source>
        <strain evidence="3 4">USBA 369</strain>
    </source>
</reference>
<feature type="transmembrane region" description="Helical" evidence="1">
    <location>
        <begin position="104"/>
        <end position="123"/>
    </location>
</feature>
<keyword evidence="4" id="KW-1185">Reference proteome</keyword>
<sequence>MTDGSLLRNSRFLAGLFAVVVGAAWGLASFSMRDAALGDPNAPKYFPWLVSGLCVVCGVALIVSEILKPGVAHLVTWEFTSTHRAALIGSAFGVLYALTFEPLGFIASTTIFIGGISFAYNGVKRWKANIITAIGFAIIVFFIFTWLGKPLVAFPEF</sequence>
<dbReference type="Proteomes" id="UP000190135">
    <property type="component" value="Unassembled WGS sequence"/>
</dbReference>
<dbReference type="AlphaFoldDB" id="A0A1T4MQG8"/>
<accession>A0A1T4MQG8</accession>
<feature type="transmembrane region" description="Helical" evidence="1">
    <location>
        <begin position="12"/>
        <end position="33"/>
    </location>
</feature>
<dbReference type="STRING" id="1365950.SAMN05428963_102240"/>
<feature type="domain" description="DUF1468" evidence="2">
    <location>
        <begin position="13"/>
        <end position="147"/>
    </location>
</feature>
<evidence type="ECO:0000259" key="2">
    <source>
        <dbReference type="Pfam" id="PF07331"/>
    </source>
</evidence>
<dbReference type="InterPro" id="IPR009936">
    <property type="entry name" value="DUF1468"/>
</dbReference>
<gene>
    <name evidence="3" type="ORF">SAMN05428963_102240</name>
</gene>
<feature type="transmembrane region" description="Helical" evidence="1">
    <location>
        <begin position="130"/>
        <end position="148"/>
    </location>
</feature>
<keyword evidence="1" id="KW-0472">Membrane</keyword>
<proteinExistence type="predicted"/>
<evidence type="ECO:0000313" key="3">
    <source>
        <dbReference type="EMBL" id="SJZ69299.1"/>
    </source>
</evidence>
<organism evidence="3 4">
    <name type="scientific">Consotaella salsifontis</name>
    <dbReference type="NCBI Taxonomy" id="1365950"/>
    <lineage>
        <taxon>Bacteria</taxon>
        <taxon>Pseudomonadati</taxon>
        <taxon>Pseudomonadota</taxon>
        <taxon>Alphaproteobacteria</taxon>
        <taxon>Hyphomicrobiales</taxon>
        <taxon>Aurantimonadaceae</taxon>
        <taxon>Consotaella</taxon>
    </lineage>
</organism>
<dbReference type="EMBL" id="FUXL01000002">
    <property type="protein sequence ID" value="SJZ69299.1"/>
    <property type="molecule type" value="Genomic_DNA"/>
</dbReference>
<evidence type="ECO:0000313" key="4">
    <source>
        <dbReference type="Proteomes" id="UP000190135"/>
    </source>
</evidence>
<evidence type="ECO:0000256" key="1">
    <source>
        <dbReference type="SAM" id="Phobius"/>
    </source>
</evidence>
<feature type="transmembrane region" description="Helical" evidence="1">
    <location>
        <begin position="45"/>
        <end position="67"/>
    </location>
</feature>
<dbReference type="RefSeq" id="WP_165690775.1">
    <property type="nucleotide sequence ID" value="NZ_FUXL01000002.1"/>
</dbReference>
<name>A0A1T4MQG8_9HYPH</name>
<protein>
    <submittedName>
        <fullName evidence="3">Putative tricarboxylic transport membrane protein</fullName>
    </submittedName>
</protein>
<dbReference type="Pfam" id="PF07331">
    <property type="entry name" value="TctB"/>
    <property type="match status" value="1"/>
</dbReference>
<keyword evidence="1" id="KW-0812">Transmembrane</keyword>
<keyword evidence="1" id="KW-1133">Transmembrane helix</keyword>